<name>A0A2N5NBB6_9BACL</name>
<keyword evidence="3" id="KW-1185">Reference proteome</keyword>
<evidence type="ECO:0000313" key="2">
    <source>
        <dbReference type="EMBL" id="PLT47615.1"/>
    </source>
</evidence>
<dbReference type="InterPro" id="IPR018649">
    <property type="entry name" value="SHOCT"/>
</dbReference>
<evidence type="ECO:0000313" key="3">
    <source>
        <dbReference type="Proteomes" id="UP000234789"/>
    </source>
</evidence>
<gene>
    <name evidence="2" type="ORF">B8V81_1839</name>
</gene>
<dbReference type="EMBL" id="NFEZ01000003">
    <property type="protein sequence ID" value="PLT47615.1"/>
    <property type="molecule type" value="Genomic_DNA"/>
</dbReference>
<dbReference type="AlphaFoldDB" id="A0A2N5NBB6"/>
<organism evidence="2 3">
    <name type="scientific">Paenibacillus pasadenensis</name>
    <dbReference type="NCBI Taxonomy" id="217090"/>
    <lineage>
        <taxon>Bacteria</taxon>
        <taxon>Bacillati</taxon>
        <taxon>Bacillota</taxon>
        <taxon>Bacilli</taxon>
        <taxon>Bacillales</taxon>
        <taxon>Paenibacillaceae</taxon>
        <taxon>Paenibacillus</taxon>
    </lineage>
</organism>
<evidence type="ECO:0000259" key="1">
    <source>
        <dbReference type="Pfam" id="PF09851"/>
    </source>
</evidence>
<feature type="domain" description="SHOCT" evidence="1">
    <location>
        <begin position="10"/>
        <end position="32"/>
    </location>
</feature>
<comment type="caution">
    <text evidence="2">The sequence shown here is derived from an EMBL/GenBank/DDBJ whole genome shotgun (WGS) entry which is preliminary data.</text>
</comment>
<dbReference type="Pfam" id="PF09851">
    <property type="entry name" value="SHOCT"/>
    <property type="match status" value="1"/>
</dbReference>
<dbReference type="Proteomes" id="UP000234789">
    <property type="component" value="Unassembled WGS sequence"/>
</dbReference>
<protein>
    <recommendedName>
        <fullName evidence="1">SHOCT domain-containing protein</fullName>
    </recommendedName>
</protein>
<accession>A0A2N5NBB6</accession>
<proteinExistence type="predicted"/>
<sequence>MRKSRVEDRPLMTLKERYVNGEINDEEFEHKKTFLRK</sequence>
<reference evidence="2 3" key="1">
    <citation type="submission" date="2017-05" db="EMBL/GenBank/DDBJ databases">
        <title>Functional genome analysis of Paenibacillus pasadenensis strain R16: insights on endophytic life style and antifungal activity.</title>
        <authorList>
            <person name="Passera A."/>
            <person name="Marcolungo L."/>
            <person name="Casati P."/>
            <person name="Brasca M."/>
            <person name="Quaglino F."/>
            <person name="Delledonne M."/>
        </authorList>
    </citation>
    <scope>NUCLEOTIDE SEQUENCE [LARGE SCALE GENOMIC DNA]</scope>
    <source>
        <strain evidence="2 3">R16</strain>
    </source>
</reference>